<evidence type="ECO:0008006" key="6">
    <source>
        <dbReference type="Google" id="ProtNLM"/>
    </source>
</evidence>
<dbReference type="GO" id="GO:0008233">
    <property type="term" value="F:peptidase activity"/>
    <property type="evidence" value="ECO:0007669"/>
    <property type="project" value="UniProtKB-KW"/>
</dbReference>
<keyword evidence="1" id="KW-0645">Protease</keyword>
<evidence type="ECO:0000313" key="4">
    <source>
        <dbReference type="EMBL" id="TFB72746.1"/>
    </source>
</evidence>
<dbReference type="GO" id="GO:0046872">
    <property type="term" value="F:metal ion binding"/>
    <property type="evidence" value="ECO:0007669"/>
    <property type="project" value="UniProtKB-KW"/>
</dbReference>
<reference evidence="4 5" key="1">
    <citation type="submission" date="2019-03" db="EMBL/GenBank/DDBJ databases">
        <title>Genomics of glacier-inhabiting Cryobacterium strains.</title>
        <authorList>
            <person name="Liu Q."/>
            <person name="Xin Y.-H."/>
        </authorList>
    </citation>
    <scope>NUCLEOTIDE SEQUENCE [LARGE SCALE GENOMIC DNA]</scope>
    <source>
        <strain evidence="4 5">HLT2-23</strain>
    </source>
</reference>
<evidence type="ECO:0000256" key="1">
    <source>
        <dbReference type="ARBA" id="ARBA00022670"/>
    </source>
</evidence>
<evidence type="ECO:0000313" key="5">
    <source>
        <dbReference type="Proteomes" id="UP000298173"/>
    </source>
</evidence>
<name>A0A4R8UY60_9MICO</name>
<gene>
    <name evidence="4" type="ORF">E3O06_10605</name>
</gene>
<dbReference type="AlphaFoldDB" id="A0A4R8UY60"/>
<dbReference type="Proteomes" id="UP000298173">
    <property type="component" value="Unassembled WGS sequence"/>
</dbReference>
<dbReference type="PANTHER" id="PTHR43270:SF8">
    <property type="entry name" value="DI- AND TRIPEPTIDASE DUG2-RELATED"/>
    <property type="match status" value="1"/>
</dbReference>
<dbReference type="SUPFAM" id="SSF53187">
    <property type="entry name" value="Zn-dependent exopeptidases"/>
    <property type="match status" value="1"/>
</dbReference>
<proteinExistence type="predicted"/>
<accession>A0A4R8UY60</accession>
<comment type="caution">
    <text evidence="4">The sequence shown here is derived from an EMBL/GenBank/DDBJ whole genome shotgun (WGS) entry which is preliminary data.</text>
</comment>
<evidence type="ECO:0000256" key="2">
    <source>
        <dbReference type="ARBA" id="ARBA00022723"/>
    </source>
</evidence>
<dbReference type="OrthoDB" id="9761532at2"/>
<dbReference type="InterPro" id="IPR051458">
    <property type="entry name" value="Cyt/Met_Dipeptidase"/>
</dbReference>
<dbReference type="PANTHER" id="PTHR43270">
    <property type="entry name" value="BETA-ALA-HIS DIPEPTIDASE"/>
    <property type="match status" value="1"/>
</dbReference>
<protein>
    <recommendedName>
        <fullName evidence="6">M20/M25/M40 family metallo-hydrolase</fullName>
    </recommendedName>
</protein>
<dbReference type="Gene3D" id="3.40.630.10">
    <property type="entry name" value="Zn peptidases"/>
    <property type="match status" value="1"/>
</dbReference>
<dbReference type="EMBL" id="SOEY01000019">
    <property type="protein sequence ID" value="TFB72746.1"/>
    <property type="molecule type" value="Genomic_DNA"/>
</dbReference>
<sequence length="270" mass="28716">MLTTRQDSESLRAGPVTRLDDVYGQIDSGFAAALEELAYLDSIVCGGVSPTYDLAFCAQVVQHSMCTSGLRTHLVEGYGPPAVYGERLVDPNQPTVLIYGRGTCDNKRRHLAQLWALRATLAAHGELPVNVKVLFMGEVVLGSPHLDLVRHHQDLLTADLAITSDGYGCGSGTPQLVLGALDSPFAAILAGAVQQATGVESFVAPSLGSSLPNYVFTDILGIPSVLVPYANADQNNHAAKENFELSRFKDGMRICATILDHVGRAGIPSD</sequence>
<evidence type="ECO:0000256" key="3">
    <source>
        <dbReference type="ARBA" id="ARBA00022801"/>
    </source>
</evidence>
<dbReference type="GO" id="GO:0006508">
    <property type="term" value="P:proteolysis"/>
    <property type="evidence" value="ECO:0007669"/>
    <property type="project" value="UniProtKB-KW"/>
</dbReference>
<keyword evidence="5" id="KW-1185">Reference proteome</keyword>
<dbReference type="RefSeq" id="WP_134503338.1">
    <property type="nucleotide sequence ID" value="NZ_SOEY01000019.1"/>
</dbReference>
<organism evidence="4 5">
    <name type="scientific">Cryobacterium glaciale</name>
    <dbReference type="NCBI Taxonomy" id="1259145"/>
    <lineage>
        <taxon>Bacteria</taxon>
        <taxon>Bacillati</taxon>
        <taxon>Actinomycetota</taxon>
        <taxon>Actinomycetes</taxon>
        <taxon>Micrococcales</taxon>
        <taxon>Microbacteriaceae</taxon>
        <taxon>Cryobacterium</taxon>
    </lineage>
</organism>
<keyword evidence="3" id="KW-0378">Hydrolase</keyword>
<keyword evidence="2" id="KW-0479">Metal-binding</keyword>